<feature type="domain" description="DUF4131" evidence="8">
    <location>
        <begin position="30"/>
        <end position="191"/>
    </location>
</feature>
<comment type="subcellular location">
    <subcellularLocation>
        <location evidence="1">Cell membrane</location>
        <topology evidence="1">Multi-pass membrane protein</topology>
    </subcellularLocation>
</comment>
<accession>A0ABN6KYP6</accession>
<evidence type="ECO:0000256" key="2">
    <source>
        <dbReference type="ARBA" id="ARBA00022475"/>
    </source>
</evidence>
<feature type="transmembrane region" description="Helical" evidence="6">
    <location>
        <begin position="390"/>
        <end position="410"/>
    </location>
</feature>
<evidence type="ECO:0000256" key="5">
    <source>
        <dbReference type="ARBA" id="ARBA00023136"/>
    </source>
</evidence>
<feature type="transmembrane region" description="Helical" evidence="6">
    <location>
        <begin position="31"/>
        <end position="50"/>
    </location>
</feature>
<evidence type="ECO:0000256" key="3">
    <source>
        <dbReference type="ARBA" id="ARBA00022692"/>
    </source>
</evidence>
<evidence type="ECO:0000259" key="7">
    <source>
        <dbReference type="Pfam" id="PF03772"/>
    </source>
</evidence>
<feature type="transmembrane region" description="Helical" evidence="6">
    <location>
        <begin position="7"/>
        <end position="25"/>
    </location>
</feature>
<proteinExistence type="predicted"/>
<dbReference type="RefSeq" id="WP_229318257.1">
    <property type="nucleotide sequence ID" value="NZ_AP025184.1"/>
</dbReference>
<dbReference type="PANTHER" id="PTHR30619:SF1">
    <property type="entry name" value="RECOMBINATION PROTEIN 2"/>
    <property type="match status" value="1"/>
</dbReference>
<evidence type="ECO:0000259" key="8">
    <source>
        <dbReference type="Pfam" id="PF13567"/>
    </source>
</evidence>
<organism evidence="9 10">
    <name type="scientific">Flavobacterium ammoniigenes</name>
    <dbReference type="NCBI Taxonomy" id="1751095"/>
    <lineage>
        <taxon>Bacteria</taxon>
        <taxon>Pseudomonadati</taxon>
        <taxon>Bacteroidota</taxon>
        <taxon>Flavobacteriia</taxon>
        <taxon>Flavobacteriales</taxon>
        <taxon>Flavobacteriaceae</taxon>
        <taxon>Flavobacterium</taxon>
    </lineage>
</organism>
<feature type="transmembrane region" description="Helical" evidence="6">
    <location>
        <begin position="416"/>
        <end position="442"/>
    </location>
</feature>
<sequence>MKVLQFPLARVTLVFIVGIVFTYYTQPSPHLVFSSLFIAALFSAVAYFWCTQKPHHNRYFGLSIFGLAFAVGMSTQTIHTDAYQKNHFTQLPNILEQPHTFTIVLKEKLKNTANNQRYVALVNQVDSTKCSGKLLLHINKDRLHHSFIIGNRLQIQGSLYPNMAPKNPFQFDYGTYLKNKQIYGQLYTNATQIKKSFLIEKDIWYYAARIRNSIIDNLKKDGFKATELNVAVALLLGQQQDIDPEIIKDYQFAGAVHILSVSGLHIGFVLLFVTFILKPVPNNKKGSLLQLIVILYSLWLFGILAGLAPSVVRSVTMFSFVAIGQHLRRSVNRYHTLLVSILLILLVQPGFLFDVGFQLSYLALFFILWFHPLLSRLWEPKNKILKYIRDILSVSFAAQIGTLPLSLYYFHQFPGLFFITNLAIIPLTGFIMGLGVVVMILAYFDLCPNYLSKALEWCLFVIDKIIHTIASFEQFIIKDIPFNSVFLLGSYMLIISSILWFEKRRFQRMIAILVSVIFIQIALLWNKYDSTNQREWIVFNSNKNTFITERIGTKVTIFANDSLLKIGVKNQILNNYLVGNFSHLAAAKKIKNTAFFKGHTILIIDSIGIYPKQQQADILVLTQSPKINLDRLIQINHPKEIVADATNYKSFQERWKASCLKAKIPFHSTSEKGFYILN</sequence>
<name>A0ABN6KYP6_9FLAO</name>
<dbReference type="InterPro" id="IPR025405">
    <property type="entry name" value="DUF4131"/>
</dbReference>
<dbReference type="NCBIfam" id="TIGR00360">
    <property type="entry name" value="ComEC_N-term"/>
    <property type="match status" value="1"/>
</dbReference>
<keyword evidence="2" id="KW-1003">Cell membrane</keyword>
<gene>
    <name evidence="9" type="ORF">GENT5_08280</name>
</gene>
<dbReference type="PANTHER" id="PTHR30619">
    <property type="entry name" value="DNA INTERNALIZATION/COMPETENCE PROTEIN COMEC/REC2"/>
    <property type="match status" value="1"/>
</dbReference>
<keyword evidence="4 6" id="KW-1133">Transmembrane helix</keyword>
<dbReference type="InterPro" id="IPR052159">
    <property type="entry name" value="Competence_DNA_uptake"/>
</dbReference>
<feature type="transmembrane region" description="Helical" evidence="6">
    <location>
        <begin position="255"/>
        <end position="277"/>
    </location>
</feature>
<keyword evidence="10" id="KW-1185">Reference proteome</keyword>
<dbReference type="EMBL" id="AP025184">
    <property type="protein sequence ID" value="BDB54523.1"/>
    <property type="molecule type" value="Genomic_DNA"/>
</dbReference>
<evidence type="ECO:0000313" key="10">
    <source>
        <dbReference type="Proteomes" id="UP001319867"/>
    </source>
</evidence>
<evidence type="ECO:0000256" key="4">
    <source>
        <dbReference type="ARBA" id="ARBA00022989"/>
    </source>
</evidence>
<keyword evidence="3 6" id="KW-0812">Transmembrane</keyword>
<reference evidence="9 10" key="1">
    <citation type="journal article" date="2022" name="Int. J. Syst. Evol. Microbiol.">
        <title>Flavobacterium ammonificans sp. nov. and Flavobacterium ammoniigenes sp. nov., ammonifying bacteria isolated from surface river water.</title>
        <authorList>
            <person name="Watanabe K."/>
            <person name="Kitamura T."/>
            <person name="Ogata Y."/>
            <person name="Shindo C."/>
            <person name="Suda W."/>
        </authorList>
    </citation>
    <scope>NUCLEOTIDE SEQUENCE [LARGE SCALE GENOMIC DNA]</scope>
    <source>
        <strain evidence="9 10">GENT5</strain>
    </source>
</reference>
<dbReference type="Pfam" id="PF13567">
    <property type="entry name" value="DUF4131"/>
    <property type="match status" value="1"/>
</dbReference>
<evidence type="ECO:0000313" key="9">
    <source>
        <dbReference type="EMBL" id="BDB54523.1"/>
    </source>
</evidence>
<feature type="transmembrane region" description="Helical" evidence="6">
    <location>
        <begin position="482"/>
        <end position="501"/>
    </location>
</feature>
<protein>
    <submittedName>
        <fullName evidence="9">Competence protein ComEC</fullName>
    </submittedName>
</protein>
<feature type="transmembrane region" description="Helical" evidence="6">
    <location>
        <begin position="359"/>
        <end position="378"/>
    </location>
</feature>
<dbReference type="Proteomes" id="UP001319867">
    <property type="component" value="Chromosome"/>
</dbReference>
<feature type="transmembrane region" description="Helical" evidence="6">
    <location>
        <begin position="333"/>
        <end position="353"/>
    </location>
</feature>
<feature type="transmembrane region" description="Helical" evidence="6">
    <location>
        <begin position="508"/>
        <end position="525"/>
    </location>
</feature>
<evidence type="ECO:0000256" key="6">
    <source>
        <dbReference type="SAM" id="Phobius"/>
    </source>
</evidence>
<evidence type="ECO:0000256" key="1">
    <source>
        <dbReference type="ARBA" id="ARBA00004651"/>
    </source>
</evidence>
<dbReference type="Pfam" id="PF03772">
    <property type="entry name" value="Competence"/>
    <property type="match status" value="1"/>
</dbReference>
<dbReference type="InterPro" id="IPR004477">
    <property type="entry name" value="ComEC_N"/>
</dbReference>
<reference evidence="9 10" key="2">
    <citation type="journal article" date="2022" name="Microorganisms">
        <title>Complete Genome Sequences of Two Flavobacterium ammonificans Strains and a Flavobacterium ammoniigenes Strain of Ammonifying Bacterioplankton Isolated from Surface River Water.</title>
        <authorList>
            <person name="Suda W."/>
            <person name="Ogata Y."/>
            <person name="Shindo C."/>
            <person name="Watanabe K."/>
        </authorList>
    </citation>
    <scope>NUCLEOTIDE SEQUENCE [LARGE SCALE GENOMIC DNA]</scope>
    <source>
        <strain evidence="9 10">GENT5</strain>
    </source>
</reference>
<feature type="transmembrane region" description="Helical" evidence="6">
    <location>
        <begin position="289"/>
        <end position="312"/>
    </location>
</feature>
<feature type="domain" description="ComEC/Rec2-related protein" evidence="7">
    <location>
        <begin position="234"/>
        <end position="503"/>
    </location>
</feature>
<keyword evidence="5 6" id="KW-0472">Membrane</keyword>